<accession>A0AAN8JTM2</accession>
<feature type="region of interest" description="Disordered" evidence="6">
    <location>
        <begin position="180"/>
        <end position="211"/>
    </location>
</feature>
<name>A0AAN8JTM2_PATCE</name>
<dbReference type="PANTHER" id="PTHR11306:SF68">
    <property type="entry name" value="NPC INTRACELLULAR CHOLESTEROL TRANSPORTER 2"/>
    <property type="match status" value="1"/>
</dbReference>
<comment type="similarity">
    <text evidence="2">Belongs to the NPC2 family.</text>
</comment>
<evidence type="ECO:0000259" key="8">
    <source>
        <dbReference type="SMART" id="SM00737"/>
    </source>
</evidence>
<feature type="signal peptide" evidence="7">
    <location>
        <begin position="1"/>
        <end position="20"/>
    </location>
</feature>
<evidence type="ECO:0000256" key="5">
    <source>
        <dbReference type="ARBA" id="ARBA00023157"/>
    </source>
</evidence>
<comment type="subcellular location">
    <subcellularLocation>
        <location evidence="1">Secreted</location>
    </subcellularLocation>
</comment>
<keyword evidence="3" id="KW-0964">Secreted</keyword>
<dbReference type="Gene3D" id="2.60.40.770">
    <property type="match status" value="1"/>
</dbReference>
<dbReference type="GO" id="GO:0005576">
    <property type="term" value="C:extracellular region"/>
    <property type="evidence" value="ECO:0007669"/>
    <property type="project" value="UniProtKB-SubCell"/>
</dbReference>
<dbReference type="InterPro" id="IPR033916">
    <property type="entry name" value="ML_Npc2-like"/>
</dbReference>
<dbReference type="InterPro" id="IPR003172">
    <property type="entry name" value="ML_dom"/>
</dbReference>
<dbReference type="Pfam" id="PF02221">
    <property type="entry name" value="E1_DerP2_DerF2"/>
    <property type="match status" value="1"/>
</dbReference>
<keyword evidence="10" id="KW-1185">Reference proteome</keyword>
<comment type="caution">
    <text evidence="9">The sequence shown here is derived from an EMBL/GenBank/DDBJ whole genome shotgun (WGS) entry which is preliminary data.</text>
</comment>
<evidence type="ECO:0000256" key="3">
    <source>
        <dbReference type="ARBA" id="ARBA00022525"/>
    </source>
</evidence>
<dbReference type="InterPro" id="IPR039670">
    <property type="entry name" value="NPC2-like"/>
</dbReference>
<evidence type="ECO:0000256" key="6">
    <source>
        <dbReference type="SAM" id="MobiDB-lite"/>
    </source>
</evidence>
<dbReference type="InterPro" id="IPR014756">
    <property type="entry name" value="Ig_E-set"/>
</dbReference>
<evidence type="ECO:0000313" key="10">
    <source>
        <dbReference type="Proteomes" id="UP001347796"/>
    </source>
</evidence>
<dbReference type="FunFam" id="2.60.40.770:FF:000001">
    <property type="entry name" value="NPC intracellular cholesterol transporter 2"/>
    <property type="match status" value="1"/>
</dbReference>
<dbReference type="PANTHER" id="PTHR11306">
    <property type="entry name" value="NIEMANN PICK TYPE C2 PROTEIN NPC2-RELATED"/>
    <property type="match status" value="1"/>
</dbReference>
<dbReference type="SMART" id="SM00737">
    <property type="entry name" value="ML"/>
    <property type="match status" value="1"/>
</dbReference>
<dbReference type="SUPFAM" id="SSF81296">
    <property type="entry name" value="E set domains"/>
    <property type="match status" value="1"/>
</dbReference>
<evidence type="ECO:0000256" key="4">
    <source>
        <dbReference type="ARBA" id="ARBA00022729"/>
    </source>
</evidence>
<feature type="domain" description="MD-2-related lipid-recognition" evidence="8">
    <location>
        <begin position="31"/>
        <end position="152"/>
    </location>
</feature>
<evidence type="ECO:0000256" key="2">
    <source>
        <dbReference type="ARBA" id="ARBA00006370"/>
    </source>
</evidence>
<sequence length="211" mass="22995">MGPVTCSCILLLYLYLSVLTKYMTVAIPINYKSCGPEGSIRSMDLSPCTVQPCTFQHGINATVKLDFITNSTSTTLKTQVFGIVAGVPIAFPLPNPDACTGCDVTCPIKPGTVYDYINVLPVRKEYPSLRLVVKWQLVGDNNDVIACVLFPIAIDDTDTKPLPTINNNSKLYKQSLIANKSNSPSNRTSIDNKLNSSSIKSSKKVENHSFV</sequence>
<feature type="compositionally biased region" description="Low complexity" evidence="6">
    <location>
        <begin position="189"/>
        <end position="200"/>
    </location>
</feature>
<protein>
    <recommendedName>
        <fullName evidence="8">MD-2-related lipid-recognition domain-containing protein</fullName>
    </recommendedName>
</protein>
<dbReference type="Proteomes" id="UP001347796">
    <property type="component" value="Unassembled WGS sequence"/>
</dbReference>
<keyword evidence="5" id="KW-1015">Disulfide bond</keyword>
<dbReference type="CDD" id="cd00916">
    <property type="entry name" value="Npc2_like"/>
    <property type="match status" value="1"/>
</dbReference>
<proteinExistence type="inferred from homology"/>
<dbReference type="GO" id="GO:0032367">
    <property type="term" value="P:intracellular cholesterol transport"/>
    <property type="evidence" value="ECO:0007669"/>
    <property type="project" value="InterPro"/>
</dbReference>
<gene>
    <name evidence="9" type="ORF">SNE40_011082</name>
</gene>
<dbReference type="EMBL" id="JAZGQO010000007">
    <property type="protein sequence ID" value="KAK6183646.1"/>
    <property type="molecule type" value="Genomic_DNA"/>
</dbReference>
<keyword evidence="4 7" id="KW-0732">Signal</keyword>
<dbReference type="GO" id="GO:0032934">
    <property type="term" value="F:sterol binding"/>
    <property type="evidence" value="ECO:0007669"/>
    <property type="project" value="InterPro"/>
</dbReference>
<dbReference type="AlphaFoldDB" id="A0AAN8JTM2"/>
<organism evidence="9 10">
    <name type="scientific">Patella caerulea</name>
    <name type="common">Rayed Mediterranean limpet</name>
    <dbReference type="NCBI Taxonomy" id="87958"/>
    <lineage>
        <taxon>Eukaryota</taxon>
        <taxon>Metazoa</taxon>
        <taxon>Spiralia</taxon>
        <taxon>Lophotrochozoa</taxon>
        <taxon>Mollusca</taxon>
        <taxon>Gastropoda</taxon>
        <taxon>Patellogastropoda</taxon>
        <taxon>Patelloidea</taxon>
        <taxon>Patellidae</taxon>
        <taxon>Patella</taxon>
    </lineage>
</organism>
<evidence type="ECO:0000256" key="1">
    <source>
        <dbReference type="ARBA" id="ARBA00004613"/>
    </source>
</evidence>
<evidence type="ECO:0000256" key="7">
    <source>
        <dbReference type="SAM" id="SignalP"/>
    </source>
</evidence>
<feature type="chain" id="PRO_5042976762" description="MD-2-related lipid-recognition domain-containing protein" evidence="7">
    <location>
        <begin position="21"/>
        <end position="211"/>
    </location>
</feature>
<reference evidence="9 10" key="1">
    <citation type="submission" date="2024-01" db="EMBL/GenBank/DDBJ databases">
        <title>The genome of the rayed Mediterranean limpet Patella caerulea (Linnaeus, 1758).</title>
        <authorList>
            <person name="Anh-Thu Weber A."/>
            <person name="Halstead-Nussloch G."/>
        </authorList>
    </citation>
    <scope>NUCLEOTIDE SEQUENCE [LARGE SCALE GENOMIC DNA]</scope>
    <source>
        <strain evidence="9">AATW-2023a</strain>
        <tissue evidence="9">Whole specimen</tissue>
    </source>
</reference>
<evidence type="ECO:0000313" key="9">
    <source>
        <dbReference type="EMBL" id="KAK6183646.1"/>
    </source>
</evidence>